<feature type="non-terminal residue" evidence="2">
    <location>
        <position position="61"/>
    </location>
</feature>
<evidence type="ECO:0000313" key="2">
    <source>
        <dbReference type="EMBL" id="MCI52901.1"/>
    </source>
</evidence>
<sequence>MVDTEAAAIVERSRRNHRVVHAFRCESDCFSCGGNQSGCSSDDWSAAGRNHPSPVERQCAM</sequence>
<name>A0A392SVN7_9FABA</name>
<reference evidence="2 3" key="1">
    <citation type="journal article" date="2018" name="Front. Plant Sci.">
        <title>Red Clover (Trifolium pratense) and Zigzag Clover (T. medium) - A Picture of Genomic Similarities and Differences.</title>
        <authorList>
            <person name="Dluhosova J."/>
            <person name="Istvanek J."/>
            <person name="Nedelnik J."/>
            <person name="Repkova J."/>
        </authorList>
    </citation>
    <scope>NUCLEOTIDE SEQUENCE [LARGE SCALE GENOMIC DNA]</scope>
    <source>
        <strain evidence="3">cv. 10/8</strain>
        <tissue evidence="2">Leaf</tissue>
    </source>
</reference>
<accession>A0A392SVN7</accession>
<organism evidence="2 3">
    <name type="scientific">Trifolium medium</name>
    <dbReference type="NCBI Taxonomy" id="97028"/>
    <lineage>
        <taxon>Eukaryota</taxon>
        <taxon>Viridiplantae</taxon>
        <taxon>Streptophyta</taxon>
        <taxon>Embryophyta</taxon>
        <taxon>Tracheophyta</taxon>
        <taxon>Spermatophyta</taxon>
        <taxon>Magnoliopsida</taxon>
        <taxon>eudicotyledons</taxon>
        <taxon>Gunneridae</taxon>
        <taxon>Pentapetalae</taxon>
        <taxon>rosids</taxon>
        <taxon>fabids</taxon>
        <taxon>Fabales</taxon>
        <taxon>Fabaceae</taxon>
        <taxon>Papilionoideae</taxon>
        <taxon>50 kb inversion clade</taxon>
        <taxon>NPAAA clade</taxon>
        <taxon>Hologalegina</taxon>
        <taxon>IRL clade</taxon>
        <taxon>Trifolieae</taxon>
        <taxon>Trifolium</taxon>
    </lineage>
</organism>
<feature type="region of interest" description="Disordered" evidence="1">
    <location>
        <begin position="36"/>
        <end position="61"/>
    </location>
</feature>
<proteinExistence type="predicted"/>
<evidence type="ECO:0000313" key="3">
    <source>
        <dbReference type="Proteomes" id="UP000265520"/>
    </source>
</evidence>
<keyword evidence="3" id="KW-1185">Reference proteome</keyword>
<comment type="caution">
    <text evidence="2">The sequence shown here is derived from an EMBL/GenBank/DDBJ whole genome shotgun (WGS) entry which is preliminary data.</text>
</comment>
<dbReference type="Proteomes" id="UP000265520">
    <property type="component" value="Unassembled WGS sequence"/>
</dbReference>
<dbReference type="EMBL" id="LXQA010454594">
    <property type="protein sequence ID" value="MCI52901.1"/>
    <property type="molecule type" value="Genomic_DNA"/>
</dbReference>
<protein>
    <submittedName>
        <fullName evidence="2">Uncharacterized protein</fullName>
    </submittedName>
</protein>
<evidence type="ECO:0000256" key="1">
    <source>
        <dbReference type="SAM" id="MobiDB-lite"/>
    </source>
</evidence>
<dbReference type="AlphaFoldDB" id="A0A392SVN7"/>